<dbReference type="GO" id="GO:0005886">
    <property type="term" value="C:plasma membrane"/>
    <property type="evidence" value="ECO:0007669"/>
    <property type="project" value="UniProtKB-SubCell"/>
</dbReference>
<feature type="transmembrane region" description="Helical" evidence="8">
    <location>
        <begin position="279"/>
        <end position="297"/>
    </location>
</feature>
<dbReference type="Pfam" id="PF00361">
    <property type="entry name" value="Proton_antipo_M"/>
    <property type="match status" value="1"/>
</dbReference>
<proteinExistence type="inferred from homology"/>
<feature type="domain" description="NADH:quinone oxidoreductase/Mrp antiporter transmembrane" evidence="9">
    <location>
        <begin position="127"/>
        <end position="419"/>
    </location>
</feature>
<protein>
    <submittedName>
        <fullName evidence="10">Multisubunit potassium/proton antiporter, PhaD subunit</fullName>
    </submittedName>
</protein>
<dbReference type="PANTHER" id="PTHR42703">
    <property type="entry name" value="NADH DEHYDROGENASE"/>
    <property type="match status" value="1"/>
</dbReference>
<dbReference type="InterPro" id="IPR003918">
    <property type="entry name" value="NADH_UbQ_OxRdtase"/>
</dbReference>
<name>A0A1H2H8L7_9GAMM</name>
<dbReference type="STRING" id="1245526.SAMN05216580_2190"/>
<evidence type="ECO:0000313" key="10">
    <source>
        <dbReference type="EMBL" id="SDU28210.1"/>
    </source>
</evidence>
<gene>
    <name evidence="10" type="ORF">SAMN05216580_2190</name>
</gene>
<evidence type="ECO:0000313" key="11">
    <source>
        <dbReference type="Proteomes" id="UP000243063"/>
    </source>
</evidence>
<evidence type="ECO:0000256" key="1">
    <source>
        <dbReference type="ARBA" id="ARBA00004651"/>
    </source>
</evidence>
<dbReference type="AlphaFoldDB" id="A0A1H2H8L7"/>
<keyword evidence="3" id="KW-1003">Cell membrane</keyword>
<evidence type="ECO:0000256" key="8">
    <source>
        <dbReference type="SAM" id="Phobius"/>
    </source>
</evidence>
<feature type="transmembrane region" description="Helical" evidence="8">
    <location>
        <begin position="374"/>
        <end position="392"/>
    </location>
</feature>
<evidence type="ECO:0000256" key="7">
    <source>
        <dbReference type="RuleBase" id="RU000320"/>
    </source>
</evidence>
<feature type="transmembrane region" description="Helical" evidence="8">
    <location>
        <begin position="159"/>
        <end position="184"/>
    </location>
</feature>
<feature type="transmembrane region" description="Helical" evidence="8">
    <location>
        <begin position="204"/>
        <end position="231"/>
    </location>
</feature>
<dbReference type="OrthoDB" id="9768329at2"/>
<dbReference type="InterPro" id="IPR001750">
    <property type="entry name" value="ND/Mrp_TM"/>
</dbReference>
<dbReference type="Proteomes" id="UP000243063">
    <property type="component" value="Chromosome I"/>
</dbReference>
<accession>A0A1H2H8L7</accession>
<dbReference type="PRINTS" id="PR01437">
    <property type="entry name" value="NUOXDRDTASE4"/>
</dbReference>
<sequence>MNHALILPILLPLFSGCLLLLGEQRLGSGGRRTLSLLATLALLPLALWLTAEAHGGPLQVYALGNWVAPFGIVLVLDRLSALMLLVTAALALFALCYAVRGDDERGRSFHALFQFQLMGINGAFLTGDLFNLFVFFEVLLIASYALLLHGGGGERVRAGLHYVVLNLVGSSLFLIALGLFYGIAGTLNMADLARKVAQASPDQAPLLGAAGLLLLLVFGLKAAMLPLYFWLPRAYAAASAPVAALFAIMTKVGVYAILRVFILVFGAQAGLLTDLAQVWLWPLALLTLLLGVLGALAASSLPLLLAYLVVVSVGTLLAGVALGTPQALVATLYYLMHSTWITGGMFLLADLVARQRGSKAARLEAGPALLQPQLLAGLFFIGAIGIAGLPPLSGFFAKLMLLASVAPGMQALWLWSVVLLGSLGSLVALSRAGSTLFWRSGRVTLGCAESDNGRLLATIALLALSPLLVLLAQPVTDYLEATVDQLQAVEVYQMLILQGGVQ</sequence>
<feature type="transmembrane region" description="Helical" evidence="8">
    <location>
        <begin position="6"/>
        <end position="22"/>
    </location>
</feature>
<dbReference type="NCBIfam" id="NF009309">
    <property type="entry name" value="PRK12666.1"/>
    <property type="match status" value="1"/>
</dbReference>
<evidence type="ECO:0000256" key="2">
    <source>
        <dbReference type="ARBA" id="ARBA00005346"/>
    </source>
</evidence>
<comment type="similarity">
    <text evidence="2">Belongs to the CPA3 antiporters (TC 2.A.63) subunit D family.</text>
</comment>
<dbReference type="RefSeq" id="WP_090214347.1">
    <property type="nucleotide sequence ID" value="NZ_LT629780.1"/>
</dbReference>
<keyword evidence="4 7" id="KW-0812">Transmembrane</keyword>
<feature type="transmembrane region" description="Helical" evidence="8">
    <location>
        <begin position="412"/>
        <end position="432"/>
    </location>
</feature>
<dbReference type="InterPro" id="IPR050586">
    <property type="entry name" value="CPA3_Na-H_Antiporter_D"/>
</dbReference>
<keyword evidence="5 8" id="KW-1133">Transmembrane helix</keyword>
<evidence type="ECO:0000256" key="4">
    <source>
        <dbReference type="ARBA" id="ARBA00022692"/>
    </source>
</evidence>
<keyword evidence="11" id="KW-1185">Reference proteome</keyword>
<feature type="transmembrane region" description="Helical" evidence="8">
    <location>
        <begin position="453"/>
        <end position="472"/>
    </location>
</feature>
<keyword evidence="6 8" id="KW-0472">Membrane</keyword>
<feature type="transmembrane region" description="Helical" evidence="8">
    <location>
        <begin position="34"/>
        <end position="51"/>
    </location>
</feature>
<feature type="transmembrane region" description="Helical" evidence="8">
    <location>
        <begin position="334"/>
        <end position="353"/>
    </location>
</feature>
<dbReference type="GO" id="GO:0042773">
    <property type="term" value="P:ATP synthesis coupled electron transport"/>
    <property type="evidence" value="ECO:0007669"/>
    <property type="project" value="InterPro"/>
</dbReference>
<evidence type="ECO:0000256" key="6">
    <source>
        <dbReference type="ARBA" id="ARBA00023136"/>
    </source>
</evidence>
<reference evidence="11" key="1">
    <citation type="submission" date="2016-10" db="EMBL/GenBank/DDBJ databases">
        <authorList>
            <person name="Varghese N."/>
            <person name="Submissions S."/>
        </authorList>
    </citation>
    <scope>NUCLEOTIDE SEQUENCE [LARGE SCALE GENOMIC DNA]</scope>
    <source>
        <strain evidence="11">CCTCC 2012022</strain>
    </source>
</reference>
<dbReference type="EMBL" id="LT629780">
    <property type="protein sequence ID" value="SDU28210.1"/>
    <property type="molecule type" value="Genomic_DNA"/>
</dbReference>
<feature type="transmembrane region" description="Helical" evidence="8">
    <location>
        <begin position="304"/>
        <end position="322"/>
    </location>
</feature>
<evidence type="ECO:0000256" key="3">
    <source>
        <dbReference type="ARBA" id="ARBA00022475"/>
    </source>
</evidence>
<evidence type="ECO:0000256" key="5">
    <source>
        <dbReference type="ARBA" id="ARBA00022989"/>
    </source>
</evidence>
<comment type="subcellular location">
    <subcellularLocation>
        <location evidence="1">Cell membrane</location>
        <topology evidence="1">Multi-pass membrane protein</topology>
    </subcellularLocation>
    <subcellularLocation>
        <location evidence="7">Membrane</location>
        <topology evidence="7">Multi-pass membrane protein</topology>
    </subcellularLocation>
</comment>
<feature type="transmembrane region" description="Helical" evidence="8">
    <location>
        <begin position="243"/>
        <end position="267"/>
    </location>
</feature>
<evidence type="ECO:0000259" key="9">
    <source>
        <dbReference type="Pfam" id="PF00361"/>
    </source>
</evidence>
<organism evidence="10 11">
    <name type="scientific">Geopseudomonas guangdongensis</name>
    <dbReference type="NCBI Taxonomy" id="1245526"/>
    <lineage>
        <taxon>Bacteria</taxon>
        <taxon>Pseudomonadati</taxon>
        <taxon>Pseudomonadota</taxon>
        <taxon>Gammaproteobacteria</taxon>
        <taxon>Pseudomonadales</taxon>
        <taxon>Pseudomonadaceae</taxon>
        <taxon>Geopseudomonas</taxon>
    </lineage>
</organism>
<dbReference type="GO" id="GO:0008137">
    <property type="term" value="F:NADH dehydrogenase (ubiquinone) activity"/>
    <property type="evidence" value="ECO:0007669"/>
    <property type="project" value="InterPro"/>
</dbReference>
<feature type="transmembrane region" description="Helical" evidence="8">
    <location>
        <begin position="81"/>
        <end position="100"/>
    </location>
</feature>
<feature type="transmembrane region" description="Helical" evidence="8">
    <location>
        <begin position="120"/>
        <end position="147"/>
    </location>
</feature>
<dbReference type="PANTHER" id="PTHR42703:SF1">
    <property type="entry name" value="NA(+)_H(+) ANTIPORTER SUBUNIT D1"/>
    <property type="match status" value="1"/>
</dbReference>